<feature type="signal peptide" evidence="1">
    <location>
        <begin position="1"/>
        <end position="21"/>
    </location>
</feature>
<proteinExistence type="predicted"/>
<dbReference type="AlphaFoldDB" id="A0A515D9K1"/>
<reference evidence="3 4" key="1">
    <citation type="submission" date="2019-01" db="EMBL/GenBank/DDBJ databases">
        <title>Genomic insights into a novel species Rhodoferax sp.</title>
        <authorList>
            <person name="Jin L."/>
        </authorList>
    </citation>
    <scope>NUCLEOTIDE SEQUENCE [LARGE SCALE GENOMIC DNA]</scope>
    <source>
        <strain evidence="3 4">CHu59-6-5</strain>
    </source>
</reference>
<dbReference type="Pfam" id="PF07589">
    <property type="entry name" value="PEP-CTERM"/>
    <property type="match status" value="1"/>
</dbReference>
<evidence type="ECO:0000256" key="1">
    <source>
        <dbReference type="SAM" id="SignalP"/>
    </source>
</evidence>
<dbReference type="InterPro" id="IPR013424">
    <property type="entry name" value="Ice-binding_C"/>
</dbReference>
<evidence type="ECO:0000313" key="3">
    <source>
        <dbReference type="EMBL" id="QDL37087.1"/>
    </source>
</evidence>
<dbReference type="OrthoDB" id="8914126at2"/>
<evidence type="ECO:0000259" key="2">
    <source>
        <dbReference type="Pfam" id="PF07589"/>
    </source>
</evidence>
<protein>
    <submittedName>
        <fullName evidence="3">PEP-CTERM sorting domain-containing protein</fullName>
    </submittedName>
</protein>
<gene>
    <name evidence="3" type="ORF">EUB48_07155</name>
</gene>
<dbReference type="NCBIfam" id="TIGR02595">
    <property type="entry name" value="PEP_CTERM"/>
    <property type="match status" value="1"/>
</dbReference>
<keyword evidence="4" id="KW-1185">Reference proteome</keyword>
<accession>A0A515D9K1</accession>
<sequence>MRGFLSALVLGISMFTGGAQAALVVGNTYQDSNHLSWTYVGDYNVGAGPAWETDPADYSALQAAAIVFGTAAAGYEYAISTLDTIVNHLAWYDGYGNGSHLPLTNSYGGGVALAEGFFSDVGARGYNTWGDFSAYVGSDRAEVGGGAFNHVFITAAANHVPEPGSLALLGLGLVAIAVMRRRKV</sequence>
<keyword evidence="1" id="KW-0732">Signal</keyword>
<feature type="domain" description="Ice-binding protein C-terminal" evidence="2">
    <location>
        <begin position="160"/>
        <end position="182"/>
    </location>
</feature>
<feature type="chain" id="PRO_5021886415" evidence="1">
    <location>
        <begin position="22"/>
        <end position="184"/>
    </location>
</feature>
<evidence type="ECO:0000313" key="4">
    <source>
        <dbReference type="Proteomes" id="UP000316798"/>
    </source>
</evidence>
<dbReference type="KEGG" id="rhf:EUB48_07155"/>
<dbReference type="EMBL" id="CP035503">
    <property type="protein sequence ID" value="QDL37087.1"/>
    <property type="molecule type" value="Genomic_DNA"/>
</dbReference>
<name>A0A515D9K1_9BURK</name>
<dbReference type="Proteomes" id="UP000316798">
    <property type="component" value="Chromosome"/>
</dbReference>
<dbReference type="RefSeq" id="WP_142818254.1">
    <property type="nucleotide sequence ID" value="NZ_CP035503.1"/>
</dbReference>
<organism evidence="3 4">
    <name type="scientific">Rhodoferax sediminis</name>
    <dbReference type="NCBI Taxonomy" id="2509614"/>
    <lineage>
        <taxon>Bacteria</taxon>
        <taxon>Pseudomonadati</taxon>
        <taxon>Pseudomonadota</taxon>
        <taxon>Betaproteobacteria</taxon>
        <taxon>Burkholderiales</taxon>
        <taxon>Comamonadaceae</taxon>
        <taxon>Rhodoferax</taxon>
    </lineage>
</organism>